<reference evidence="1 2" key="1">
    <citation type="journal article" date="2018" name="Sci. Adv.">
        <title>Multi-heme cytochromes provide a pathway for survival in energy-limited environments.</title>
        <authorList>
            <person name="Deng X."/>
            <person name="Dohmae N."/>
            <person name="Nealson K.H."/>
            <person name="Hashimoto K."/>
            <person name="Okamoto A."/>
        </authorList>
    </citation>
    <scope>NUCLEOTIDE SEQUENCE [LARGE SCALE GENOMIC DNA]</scope>
    <source>
        <strain evidence="1 2">IS5</strain>
    </source>
</reference>
<dbReference type="CDD" id="cd16412">
    <property type="entry name" value="dndB"/>
    <property type="match status" value="1"/>
</dbReference>
<name>A0A2Z6AYW7_9BACT</name>
<sequence>MKNTSASEFVYSFPAIRGIQAKREYYITMCPLKLVPRLFKFVEEDLPPELRAQRSINRQRIPAIAQYIVKNIESYAFSSLTVSIDGEVSFEPFGDDVVGRKQGVLTIPMEARFLINDGQHRRAAIEEALQICPELGEETISVVFFVDAGLERSQQMFADLNRYAVRTTRSLGILYDHRDPMARLVTKLVANVPVFIGMTEKAKTTISNRSRKLFTLSSIYQATKRLLQKRKDEKITRAEEKLAQDFWREVSRCVPDWLLAVQRKVSPSELRTEYIHAHGIALQALAIAGSDLIVRCPDTWKERLPRLEKVDWSRSNLALWEGRAMIGGRLSKANNNVMLTANVLKKSLGLPLNSIELELEEKYAAGRK</sequence>
<protein>
    <submittedName>
        <fullName evidence="1">DNA sulfur modification protein DndB</fullName>
    </submittedName>
</protein>
<dbReference type="Proteomes" id="UP000269883">
    <property type="component" value="Chromosome"/>
</dbReference>
<dbReference type="KEGG" id="dfl:DFE_1713"/>
<gene>
    <name evidence="1" type="ORF">DFE_1713</name>
</gene>
<accession>A0A2Z6AYW7</accession>
<dbReference type="InterPro" id="IPR017642">
    <property type="entry name" value="DNA_S_mod_DndB"/>
</dbReference>
<evidence type="ECO:0000313" key="2">
    <source>
        <dbReference type="Proteomes" id="UP000269883"/>
    </source>
</evidence>
<dbReference type="Pfam" id="PF14072">
    <property type="entry name" value="DndB"/>
    <property type="match status" value="1"/>
</dbReference>
<evidence type="ECO:0000313" key="1">
    <source>
        <dbReference type="EMBL" id="BBD08439.1"/>
    </source>
</evidence>
<dbReference type="NCBIfam" id="TIGR03233">
    <property type="entry name" value="DNA_S_dndB"/>
    <property type="match status" value="1"/>
</dbReference>
<dbReference type="AlphaFoldDB" id="A0A2Z6AYW7"/>
<organism evidence="1 2">
    <name type="scientific">Desulfovibrio ferrophilus</name>
    <dbReference type="NCBI Taxonomy" id="241368"/>
    <lineage>
        <taxon>Bacteria</taxon>
        <taxon>Pseudomonadati</taxon>
        <taxon>Thermodesulfobacteriota</taxon>
        <taxon>Desulfovibrionia</taxon>
        <taxon>Desulfovibrionales</taxon>
        <taxon>Desulfovibrionaceae</taxon>
        <taxon>Desulfovibrio</taxon>
    </lineage>
</organism>
<dbReference type="EMBL" id="AP017378">
    <property type="protein sequence ID" value="BBD08439.1"/>
    <property type="molecule type" value="Genomic_DNA"/>
</dbReference>
<dbReference type="InterPro" id="IPR017601">
    <property type="entry name" value="DGQHR-contain_dom"/>
</dbReference>
<proteinExistence type="predicted"/>
<dbReference type="RefSeq" id="WP_126378533.1">
    <property type="nucleotide sequence ID" value="NZ_AP017378.1"/>
</dbReference>
<dbReference type="NCBIfam" id="TIGR03187">
    <property type="entry name" value="DGQHR"/>
    <property type="match status" value="1"/>
</dbReference>
<keyword evidence="2" id="KW-1185">Reference proteome</keyword>
<dbReference type="REBASE" id="237169">
    <property type="entry name" value="M.DfeIS5DndBP"/>
</dbReference>
<dbReference type="OrthoDB" id="3524978at2"/>